<name>A0A918JUH0_9FLAO</name>
<proteinExistence type="predicted"/>
<dbReference type="Proteomes" id="UP000601108">
    <property type="component" value="Unassembled WGS sequence"/>
</dbReference>
<evidence type="ECO:0000256" key="1">
    <source>
        <dbReference type="ARBA" id="ARBA00001954"/>
    </source>
</evidence>
<evidence type="ECO:0000313" key="6">
    <source>
        <dbReference type="Proteomes" id="UP000601108"/>
    </source>
</evidence>
<dbReference type="GO" id="GO:0016706">
    <property type="term" value="F:2-oxoglutarate-dependent dioxygenase activity"/>
    <property type="evidence" value="ECO:0007669"/>
    <property type="project" value="UniProtKB-ARBA"/>
</dbReference>
<sequence length="323" mass="37651">MEKEITNNSKIGECSVLEIKEKQAFPFIKEASINNTNLNDWIFNNKQEFDNKLCEHGAILFRGFNINTVAKFEKISKLFDTDSLEYAFRSSPRFSVGKNVYTSTSYPKDFSINMHSEASYMPNGHPGYIIFCCINPATERGETPIADNRLVLSFLSKETKTKFLEKGVRYIRNLNKNIGLSWQEVFQSNDKNHVESECDRTGIDYRWKSEEDLELTWVKKAIWEHPKTKQLSWFNHASFFNKFTLEKDYYGSVKNEDQLPNNTFYGDGTEITKEEIEEIINAYKKSTIEFPWKKGDVLFLDNMLCSHGRNPYEGNRKIVTSLF</sequence>
<dbReference type="Gene3D" id="3.60.130.10">
    <property type="entry name" value="Clavaminate synthase-like"/>
    <property type="match status" value="1"/>
</dbReference>
<dbReference type="InterPro" id="IPR050411">
    <property type="entry name" value="AlphaKG_dependent_hydroxylases"/>
</dbReference>
<reference evidence="5 6" key="1">
    <citation type="journal article" date="2014" name="Int. J. Syst. Evol. Microbiol.">
        <title>Complete genome sequence of Corynebacterium casei LMG S-19264T (=DSM 44701T), isolated from a smear-ripened cheese.</title>
        <authorList>
            <consortium name="US DOE Joint Genome Institute (JGI-PGF)"/>
            <person name="Walter F."/>
            <person name="Albersmeier A."/>
            <person name="Kalinowski J."/>
            <person name="Ruckert C."/>
        </authorList>
    </citation>
    <scope>NUCLEOTIDE SEQUENCE [LARGE SCALE GENOMIC DNA]</scope>
    <source>
        <strain evidence="5 6">KCTC 12285</strain>
    </source>
</reference>
<evidence type="ECO:0000256" key="2">
    <source>
        <dbReference type="ARBA" id="ARBA00023002"/>
    </source>
</evidence>
<dbReference type="InterPro" id="IPR042098">
    <property type="entry name" value="TauD-like_sf"/>
</dbReference>
<dbReference type="RefSeq" id="WP_051316675.1">
    <property type="nucleotide sequence ID" value="NZ_BMWS01000010.1"/>
</dbReference>
<dbReference type="InterPro" id="IPR003819">
    <property type="entry name" value="TauD/TfdA-like"/>
</dbReference>
<accession>A0A918JUH0</accession>
<dbReference type="GO" id="GO:0017000">
    <property type="term" value="P:antibiotic biosynthetic process"/>
    <property type="evidence" value="ECO:0007669"/>
    <property type="project" value="UniProtKB-KW"/>
</dbReference>
<dbReference type="Pfam" id="PF02668">
    <property type="entry name" value="TauD"/>
    <property type="match status" value="1"/>
</dbReference>
<gene>
    <name evidence="5" type="primary">ambD</name>
    <name evidence="5" type="ORF">GCM10007384_17460</name>
</gene>
<dbReference type="AlphaFoldDB" id="A0A918JUH0"/>
<evidence type="ECO:0000256" key="3">
    <source>
        <dbReference type="ARBA" id="ARBA00023194"/>
    </source>
</evidence>
<organism evidence="5 6">
    <name type="scientific">Aquimarina muelleri</name>
    <dbReference type="NCBI Taxonomy" id="279356"/>
    <lineage>
        <taxon>Bacteria</taxon>
        <taxon>Pseudomonadati</taxon>
        <taxon>Bacteroidota</taxon>
        <taxon>Flavobacteriia</taxon>
        <taxon>Flavobacteriales</taxon>
        <taxon>Flavobacteriaceae</taxon>
        <taxon>Aquimarina</taxon>
    </lineage>
</organism>
<evidence type="ECO:0000313" key="5">
    <source>
        <dbReference type="EMBL" id="GGX16517.1"/>
    </source>
</evidence>
<dbReference type="SUPFAM" id="SSF51197">
    <property type="entry name" value="Clavaminate synthase-like"/>
    <property type="match status" value="1"/>
</dbReference>
<keyword evidence="2" id="KW-0560">Oxidoreductase</keyword>
<evidence type="ECO:0000259" key="4">
    <source>
        <dbReference type="Pfam" id="PF02668"/>
    </source>
</evidence>
<comment type="caution">
    <text evidence="5">The sequence shown here is derived from an EMBL/GenBank/DDBJ whole genome shotgun (WGS) entry which is preliminary data.</text>
</comment>
<keyword evidence="6" id="KW-1185">Reference proteome</keyword>
<dbReference type="PANTHER" id="PTHR10696">
    <property type="entry name" value="GAMMA-BUTYROBETAINE HYDROXYLASE-RELATED"/>
    <property type="match status" value="1"/>
</dbReference>
<keyword evidence="3" id="KW-0045">Antibiotic biosynthesis</keyword>
<feature type="domain" description="TauD/TfdA-like" evidence="4">
    <location>
        <begin position="35"/>
        <end position="318"/>
    </location>
</feature>
<comment type="cofactor">
    <cofactor evidence="1">
        <name>Fe(2+)</name>
        <dbReference type="ChEBI" id="CHEBI:29033"/>
    </cofactor>
</comment>
<dbReference type="EMBL" id="BMWS01000010">
    <property type="protein sequence ID" value="GGX16517.1"/>
    <property type="molecule type" value="Genomic_DNA"/>
</dbReference>
<dbReference type="PANTHER" id="PTHR10696:SF56">
    <property type="entry name" value="TAUD_TFDA-LIKE DOMAIN-CONTAINING PROTEIN"/>
    <property type="match status" value="1"/>
</dbReference>
<protein>
    <submittedName>
        <fullName evidence="5">Protein AmbD</fullName>
    </submittedName>
</protein>